<dbReference type="AlphaFoldDB" id="E1TIN4"/>
<dbReference type="InterPro" id="IPR010282">
    <property type="entry name" value="Uncharacterised_HutD/Ves"/>
</dbReference>
<accession>E1TIN4</accession>
<dbReference type="KEGG" id="bgf:BC1003_6045"/>
<organism evidence="1">
    <name type="scientific">Burkholderia sp. (strain CCGE1003)</name>
    <dbReference type="NCBI Taxonomy" id="640512"/>
    <lineage>
        <taxon>Bacteria</taxon>
        <taxon>Pseudomonadati</taxon>
        <taxon>Pseudomonadota</taxon>
        <taxon>Betaproteobacteria</taxon>
        <taxon>Burkholderiales</taxon>
        <taxon>Burkholderiaceae</taxon>
        <taxon>Burkholderia</taxon>
    </lineage>
</organism>
<proteinExistence type="predicted"/>
<dbReference type="Gene3D" id="2.60.120.10">
    <property type="entry name" value="Jelly Rolls"/>
    <property type="match status" value="1"/>
</dbReference>
<gene>
    <name evidence="1" type="ordered locus">BC1003_6045</name>
</gene>
<evidence type="ECO:0008006" key="2">
    <source>
        <dbReference type="Google" id="ProtNLM"/>
    </source>
</evidence>
<dbReference type="STRING" id="640512.BC1003_6045"/>
<dbReference type="HOGENOM" id="CLU_090931_5_0_4"/>
<dbReference type="InterPro" id="IPR014710">
    <property type="entry name" value="RmlC-like_jellyroll"/>
</dbReference>
<dbReference type="SUPFAM" id="SSF51182">
    <property type="entry name" value="RmlC-like cupins"/>
    <property type="match status" value="1"/>
</dbReference>
<reference evidence="1" key="1">
    <citation type="submission" date="2010-09" db="EMBL/GenBank/DDBJ databases">
        <title>Complete sequence of chromosome2 of Burkholderia sp. CCGE1003.</title>
        <authorList>
            <consortium name="US DOE Joint Genome Institute"/>
            <person name="Lucas S."/>
            <person name="Copeland A."/>
            <person name="Lapidus A."/>
            <person name="Cheng J.-F."/>
            <person name="Bruce D."/>
            <person name="Goodwin L."/>
            <person name="Pitluck S."/>
            <person name="Daligault H."/>
            <person name="Davenport K."/>
            <person name="Detter J.C."/>
            <person name="Han C."/>
            <person name="Tapia R."/>
            <person name="Land M."/>
            <person name="Hauser L."/>
            <person name="Jeffries C."/>
            <person name="Kyrpides N."/>
            <person name="Ivanova N."/>
            <person name="Ovchinnikova G."/>
            <person name="Martinez-Romero E."/>
            <person name="Rogel M.A."/>
            <person name="Auchtung J."/>
            <person name="Tiedje J.M."/>
            <person name="Woyke T."/>
        </authorList>
    </citation>
    <scope>NUCLEOTIDE SEQUENCE</scope>
    <source>
        <strain evidence="1">CCGE1003</strain>
    </source>
</reference>
<protein>
    <recommendedName>
        <fullName evidence="2">HutD-family protein</fullName>
    </recommendedName>
</protein>
<dbReference type="PANTHER" id="PTHR37943">
    <property type="entry name" value="PROTEIN VES"/>
    <property type="match status" value="1"/>
</dbReference>
<dbReference type="EMBL" id="CP002218">
    <property type="protein sequence ID" value="ADN61943.1"/>
    <property type="molecule type" value="Genomic_DNA"/>
</dbReference>
<dbReference type="InterPro" id="IPR011051">
    <property type="entry name" value="RmlC_Cupin_sf"/>
</dbReference>
<sequence length="219" mass="22442">MGLPAGIVIQPLARFAAQAWRNGGGTTRPLASHADGGWRISLADVTRNGPYSRFSGMTRLSLIVSGAGVSLRDGDRTVVLPPGQTVAYEGDMAWDASLDDGPVVALNTMAAHGRFVARIVTLTDAQPDSTTVPTGVFALVLTLGGRCAWSAAEGFTDNDGDTAHGTLDPAEVLTRNADGPPLCLAPLASAHGNGLCAALVAIEPVHASGNPKESKGTYA</sequence>
<dbReference type="eggNOG" id="COG3758">
    <property type="taxonomic scope" value="Bacteria"/>
</dbReference>
<name>E1TIN4_BURSG</name>
<dbReference type="PANTHER" id="PTHR37943:SF1">
    <property type="entry name" value="PROTEIN VES"/>
    <property type="match status" value="1"/>
</dbReference>
<evidence type="ECO:0000313" key="1">
    <source>
        <dbReference type="EMBL" id="ADN61943.1"/>
    </source>
</evidence>
<dbReference type="Pfam" id="PF05962">
    <property type="entry name" value="HutD"/>
    <property type="match status" value="1"/>
</dbReference>